<evidence type="ECO:0000256" key="2">
    <source>
        <dbReference type="ARBA" id="ARBA00009530"/>
    </source>
</evidence>
<protein>
    <recommendedName>
        <fullName evidence="10">Stress response RCI peptide</fullName>
    </recommendedName>
</protein>
<accession>A0A0C3PVR7</accession>
<feature type="compositionally biased region" description="Basic and acidic residues" evidence="6">
    <location>
        <begin position="100"/>
        <end position="111"/>
    </location>
</feature>
<gene>
    <name evidence="8" type="ORF">M404DRAFT_992938</name>
</gene>
<keyword evidence="4 7" id="KW-1133">Transmembrane helix</keyword>
<organism evidence="8 9">
    <name type="scientific">Pisolithus tinctorius Marx 270</name>
    <dbReference type="NCBI Taxonomy" id="870435"/>
    <lineage>
        <taxon>Eukaryota</taxon>
        <taxon>Fungi</taxon>
        <taxon>Dikarya</taxon>
        <taxon>Basidiomycota</taxon>
        <taxon>Agaricomycotina</taxon>
        <taxon>Agaricomycetes</taxon>
        <taxon>Agaricomycetidae</taxon>
        <taxon>Boletales</taxon>
        <taxon>Sclerodermatineae</taxon>
        <taxon>Pisolithaceae</taxon>
        <taxon>Pisolithus</taxon>
    </lineage>
</organism>
<evidence type="ECO:0000256" key="7">
    <source>
        <dbReference type="SAM" id="Phobius"/>
    </source>
</evidence>
<dbReference type="Proteomes" id="UP000054217">
    <property type="component" value="Unassembled WGS sequence"/>
</dbReference>
<feature type="compositionally biased region" description="Basic residues" evidence="6">
    <location>
        <begin position="208"/>
        <end position="218"/>
    </location>
</feature>
<dbReference type="Pfam" id="PF01679">
    <property type="entry name" value="Pmp3"/>
    <property type="match status" value="1"/>
</dbReference>
<comment type="subcellular location">
    <subcellularLocation>
        <location evidence="1">Membrane</location>
    </subcellularLocation>
</comment>
<dbReference type="InterPro" id="IPR000612">
    <property type="entry name" value="PMP3"/>
</dbReference>
<evidence type="ECO:0008006" key="10">
    <source>
        <dbReference type="Google" id="ProtNLM"/>
    </source>
</evidence>
<feature type="region of interest" description="Disordered" evidence="6">
    <location>
        <begin position="98"/>
        <end position="274"/>
    </location>
</feature>
<evidence type="ECO:0000256" key="5">
    <source>
        <dbReference type="ARBA" id="ARBA00023136"/>
    </source>
</evidence>
<evidence type="ECO:0000256" key="1">
    <source>
        <dbReference type="ARBA" id="ARBA00004370"/>
    </source>
</evidence>
<reference evidence="9" key="2">
    <citation type="submission" date="2015-01" db="EMBL/GenBank/DDBJ databases">
        <title>Evolutionary Origins and Diversification of the Mycorrhizal Mutualists.</title>
        <authorList>
            <consortium name="DOE Joint Genome Institute"/>
            <consortium name="Mycorrhizal Genomics Consortium"/>
            <person name="Kohler A."/>
            <person name="Kuo A."/>
            <person name="Nagy L.G."/>
            <person name="Floudas D."/>
            <person name="Copeland A."/>
            <person name="Barry K.W."/>
            <person name="Cichocki N."/>
            <person name="Veneault-Fourrey C."/>
            <person name="LaButti K."/>
            <person name="Lindquist E.A."/>
            <person name="Lipzen A."/>
            <person name="Lundell T."/>
            <person name="Morin E."/>
            <person name="Murat C."/>
            <person name="Riley R."/>
            <person name="Ohm R."/>
            <person name="Sun H."/>
            <person name="Tunlid A."/>
            <person name="Henrissat B."/>
            <person name="Grigoriev I.V."/>
            <person name="Hibbett D.S."/>
            <person name="Martin F."/>
        </authorList>
    </citation>
    <scope>NUCLEOTIDE SEQUENCE [LARGE SCALE GENOMIC DNA]</scope>
    <source>
        <strain evidence="9">Marx 270</strain>
    </source>
</reference>
<comment type="similarity">
    <text evidence="2">Belongs to the UPF0057 (PMP3) family.</text>
</comment>
<evidence type="ECO:0000313" key="8">
    <source>
        <dbReference type="EMBL" id="KIO13366.1"/>
    </source>
</evidence>
<evidence type="ECO:0000256" key="3">
    <source>
        <dbReference type="ARBA" id="ARBA00022692"/>
    </source>
</evidence>
<dbReference type="EMBL" id="KN831946">
    <property type="protein sequence ID" value="KIO13366.1"/>
    <property type="molecule type" value="Genomic_DNA"/>
</dbReference>
<dbReference type="InParanoid" id="A0A0C3PVR7"/>
<feature type="compositionally biased region" description="Polar residues" evidence="6">
    <location>
        <begin position="127"/>
        <end position="142"/>
    </location>
</feature>
<dbReference type="AlphaFoldDB" id="A0A0C3PVR7"/>
<dbReference type="HOGENOM" id="CLU_049365_0_0_1"/>
<sequence length="274" mass="30898">MPTTMNEPAKPKVKRYHGYAVLLFIMGTLFPPLAVAARFGIGKDFWINLVLTIAGYIPGHVHNFYIQNVRNNKNHRRTPKWAQRFGLVDTSTFERHKKRSEWSHRYNDRNPESTFEGQPLEDGQVGPSRSSTESSVQPSTNAKGLWRPEDESFYGEGRDGTSESGGGRWRYPANFNDAFSGPGEGVLKKKKKKDRWARTEDAYTAPAPRKKKKKKTSRNRSAVADGDSFSQRNGSAEMEMPEDPNGGNYERRDGNGQVVTDGGQTTVDIFNHEL</sequence>
<dbReference type="PANTHER" id="PTHR21659">
    <property type="entry name" value="HYDROPHOBIC PROTEIN RCI2 LOW TEMPERATURE AND SALT RESPONSIVE PROTEIN LTI6 -RELATED"/>
    <property type="match status" value="1"/>
</dbReference>
<feature type="compositionally biased region" description="Basic and acidic residues" evidence="6">
    <location>
        <begin position="146"/>
        <end position="161"/>
    </location>
</feature>
<evidence type="ECO:0000256" key="4">
    <source>
        <dbReference type="ARBA" id="ARBA00022989"/>
    </source>
</evidence>
<keyword evidence="9" id="KW-1185">Reference proteome</keyword>
<dbReference type="GO" id="GO:0016020">
    <property type="term" value="C:membrane"/>
    <property type="evidence" value="ECO:0007669"/>
    <property type="project" value="UniProtKB-SubCell"/>
</dbReference>
<name>A0A0C3PVR7_PISTI</name>
<evidence type="ECO:0000313" key="9">
    <source>
        <dbReference type="Proteomes" id="UP000054217"/>
    </source>
</evidence>
<dbReference type="STRING" id="870435.A0A0C3PVR7"/>
<dbReference type="PANTHER" id="PTHR21659:SF85">
    <property type="entry name" value="EXPRESSED PROTEIN"/>
    <property type="match status" value="1"/>
</dbReference>
<dbReference type="OrthoDB" id="2152119at2759"/>
<keyword evidence="5 7" id="KW-0472">Membrane</keyword>
<reference evidence="8 9" key="1">
    <citation type="submission" date="2014-04" db="EMBL/GenBank/DDBJ databases">
        <authorList>
            <consortium name="DOE Joint Genome Institute"/>
            <person name="Kuo A."/>
            <person name="Kohler A."/>
            <person name="Costa M.D."/>
            <person name="Nagy L.G."/>
            <person name="Floudas D."/>
            <person name="Copeland A."/>
            <person name="Barry K.W."/>
            <person name="Cichocki N."/>
            <person name="Veneault-Fourrey C."/>
            <person name="LaButti K."/>
            <person name="Lindquist E.A."/>
            <person name="Lipzen A."/>
            <person name="Lundell T."/>
            <person name="Morin E."/>
            <person name="Murat C."/>
            <person name="Sun H."/>
            <person name="Tunlid A."/>
            <person name="Henrissat B."/>
            <person name="Grigoriev I.V."/>
            <person name="Hibbett D.S."/>
            <person name="Martin F."/>
            <person name="Nordberg H.P."/>
            <person name="Cantor M.N."/>
            <person name="Hua S.X."/>
        </authorList>
    </citation>
    <scope>NUCLEOTIDE SEQUENCE [LARGE SCALE GENOMIC DNA]</scope>
    <source>
        <strain evidence="8 9">Marx 270</strain>
    </source>
</reference>
<proteinExistence type="inferred from homology"/>
<feature type="transmembrane region" description="Helical" evidence="7">
    <location>
        <begin position="46"/>
        <end position="66"/>
    </location>
</feature>
<evidence type="ECO:0000256" key="6">
    <source>
        <dbReference type="SAM" id="MobiDB-lite"/>
    </source>
</evidence>
<keyword evidence="3 7" id="KW-0812">Transmembrane</keyword>